<reference evidence="2" key="1">
    <citation type="submission" date="2021-06" db="EMBL/GenBank/DDBJ databases">
        <authorList>
            <person name="Kallberg Y."/>
            <person name="Tangrot J."/>
            <person name="Rosling A."/>
        </authorList>
    </citation>
    <scope>NUCLEOTIDE SEQUENCE</scope>
    <source>
        <strain evidence="2">MA453B</strain>
    </source>
</reference>
<dbReference type="AlphaFoldDB" id="A0A9N9P8W6"/>
<organism evidence="2 3">
    <name type="scientific">Dentiscutata erythropus</name>
    <dbReference type="NCBI Taxonomy" id="1348616"/>
    <lineage>
        <taxon>Eukaryota</taxon>
        <taxon>Fungi</taxon>
        <taxon>Fungi incertae sedis</taxon>
        <taxon>Mucoromycota</taxon>
        <taxon>Glomeromycotina</taxon>
        <taxon>Glomeromycetes</taxon>
        <taxon>Diversisporales</taxon>
        <taxon>Gigasporaceae</taxon>
        <taxon>Dentiscutata</taxon>
    </lineage>
</organism>
<feature type="compositionally biased region" description="Polar residues" evidence="1">
    <location>
        <begin position="29"/>
        <end position="40"/>
    </location>
</feature>
<dbReference type="EMBL" id="CAJVPY010053688">
    <property type="protein sequence ID" value="CAG8816289.1"/>
    <property type="molecule type" value="Genomic_DNA"/>
</dbReference>
<evidence type="ECO:0000313" key="3">
    <source>
        <dbReference type="Proteomes" id="UP000789405"/>
    </source>
</evidence>
<feature type="region of interest" description="Disordered" evidence="1">
    <location>
        <begin position="29"/>
        <end position="52"/>
    </location>
</feature>
<proteinExistence type="predicted"/>
<protein>
    <submittedName>
        <fullName evidence="2">10484_t:CDS:1</fullName>
    </submittedName>
</protein>
<name>A0A9N9P8W6_9GLOM</name>
<accession>A0A9N9P8W6</accession>
<comment type="caution">
    <text evidence="2">The sequence shown here is derived from an EMBL/GenBank/DDBJ whole genome shotgun (WGS) entry which is preliminary data.</text>
</comment>
<dbReference type="Proteomes" id="UP000789405">
    <property type="component" value="Unassembled WGS sequence"/>
</dbReference>
<evidence type="ECO:0000313" key="2">
    <source>
        <dbReference type="EMBL" id="CAG8816289.1"/>
    </source>
</evidence>
<feature type="non-terminal residue" evidence="2">
    <location>
        <position position="1"/>
    </location>
</feature>
<sequence length="52" mass="6004">DKMHINEGDISLEMSDIEIIYEVSLQFPGLSTSSHTNNWQKQKRTGRLEDNP</sequence>
<gene>
    <name evidence="2" type="ORF">DERYTH_LOCUS26265</name>
</gene>
<keyword evidence="3" id="KW-1185">Reference proteome</keyword>
<evidence type="ECO:0000256" key="1">
    <source>
        <dbReference type="SAM" id="MobiDB-lite"/>
    </source>
</evidence>